<dbReference type="Gene3D" id="3.80.10.10">
    <property type="entry name" value="Ribonuclease Inhibitor"/>
    <property type="match status" value="1"/>
</dbReference>
<dbReference type="AlphaFoldDB" id="A0A4Q9LDH9"/>
<evidence type="ECO:0000313" key="1">
    <source>
        <dbReference type="EMBL" id="TBU05091.1"/>
    </source>
</evidence>
<name>A0A4Q9LDH9_9MICR</name>
<accession>A0A4Q9LDH9</accession>
<reference evidence="1 2" key="1">
    <citation type="submission" date="2017-12" db="EMBL/GenBank/DDBJ databases">
        <authorList>
            <person name="Pombert J.-F."/>
            <person name="Haag K.L."/>
            <person name="Ebert D."/>
        </authorList>
    </citation>
    <scope>NUCLEOTIDE SEQUENCE [LARGE SCALE GENOMIC DNA]</scope>
    <source>
        <strain evidence="1">FI-OER-3-3</strain>
    </source>
</reference>
<evidence type="ECO:0000313" key="2">
    <source>
        <dbReference type="Proteomes" id="UP000292362"/>
    </source>
</evidence>
<proteinExistence type="predicted"/>
<dbReference type="PROSITE" id="PS51450">
    <property type="entry name" value="LRR"/>
    <property type="match status" value="1"/>
</dbReference>
<dbReference type="InterPro" id="IPR032675">
    <property type="entry name" value="LRR_dom_sf"/>
</dbReference>
<protein>
    <submittedName>
        <fullName evidence="1">Uncharacterized protein</fullName>
    </submittedName>
</protein>
<dbReference type="Proteomes" id="UP000292362">
    <property type="component" value="Unassembled WGS sequence"/>
</dbReference>
<dbReference type="EMBL" id="PITJ01000050">
    <property type="protein sequence ID" value="TBU05091.1"/>
    <property type="molecule type" value="Genomic_DNA"/>
</dbReference>
<organism evidence="1 2">
    <name type="scientific">Hamiltosporidium tvaerminnensis</name>
    <dbReference type="NCBI Taxonomy" id="1176355"/>
    <lineage>
        <taxon>Eukaryota</taxon>
        <taxon>Fungi</taxon>
        <taxon>Fungi incertae sedis</taxon>
        <taxon>Microsporidia</taxon>
        <taxon>Dubosqiidae</taxon>
        <taxon>Hamiltosporidium</taxon>
    </lineage>
</organism>
<gene>
    <name evidence="1" type="ORF">CWI37_0050p0010</name>
</gene>
<dbReference type="SUPFAM" id="SSF52047">
    <property type="entry name" value="RNI-like"/>
    <property type="match status" value="1"/>
</dbReference>
<dbReference type="InterPro" id="IPR001611">
    <property type="entry name" value="Leu-rich_rpt"/>
</dbReference>
<comment type="caution">
    <text evidence="1">The sequence shown here is derived from an EMBL/GenBank/DDBJ whole genome shotgun (WGS) entry which is preliminary data.</text>
</comment>
<sequence length="804" mass="95244">MVFLKEKRDFLKKIKQEQTINTFQILIKYTLLLTSLNSDCIACNNTKYIDFLFSEDSSCSLHSKDMNLYEYYERRMEKDSFVLCHGIHLHENNQIKCSIPDNEVEHRKLRVIRMNYFDLEKYKFTYIETLIEKSHASVIPIYLNRRIRMENFLVFKNSLVCEDFHPIFFFIKYTVFYEILGLLNHLNGYKYDNIRSIYRKIVEYGLLRPFSQEILDDNLNLKFIYLKNTKKSFYILLKVLFDECDFDIEIIKNRYYILEFKTLYCDVIETFEHNSLQLYLKDIFLCRLCKAGSSILKVFFWFLDFYDISSILIYGKENDIKWYMERLGPPYYNQQYLKDLEKLRNQSESESVSFLGNSNYLCLPGYHSGVTNQNIRIDAFNQKMGKIERIILEDLIIMDIYQPIVESFKTILPNVNDLFLCNVEIYFCILSNLIKSDIEYIQFHFCKFIVPYCYDLKNYNYLSPGIPKKISLSTLNILPEVFDVLIHSKNIYCLILQYVNNISECFNKKLGLKSNIYESLVVLKMSEICFSEIECKFISNFSNLQKLTLKYPENGIDSLYLDSLNLCLLSHSLITLKFQGFKNLTLRILEQLKSLQYLYIRNCAIVDFSFSDYSSLKQNLIHLDLSHTKIKDKKNLNLLSNCLNLCELKLSYCGLKECDFFFLKSVNLQKTITEFHLNGNETNSKVLLEFFEYKNIHTLVISLKKTPHSTFSVLKNCKFTTNLKFLFLYDAILNDQDMKTIFSFTELECLTLEDCKIIEESSKVLLFLPQLPSLKTFEIIDLIITDYDKNILLGFYETAILDQI</sequence>
<dbReference type="VEuPathDB" id="MicrosporidiaDB:CWI37_0050p0010"/>